<reference evidence="1" key="1">
    <citation type="submission" date="2021-06" db="EMBL/GenBank/DDBJ databases">
        <authorList>
            <person name="Hodson N. C."/>
            <person name="Mongue J. A."/>
            <person name="Jaron S. K."/>
        </authorList>
    </citation>
    <scope>NUCLEOTIDE SEQUENCE</scope>
</reference>
<keyword evidence="2" id="KW-1185">Reference proteome</keyword>
<sequence>MSYDKKFHQFDYGEYFVVEDTAKENAFETACRKLDLMFPKELQEFIEQDTSSPSQRKFMDLRSTLGLTVRCLPEIKRDSHGQLTYAFNIEFCRGGVVEIVYGDFGPDEKNSKEKAFELATWRVKYLYGPELDLANNKPLLLPPHEPTKPLSKDPDISFVDWNPSNRKFYNPHYSGNMPSSIGQRTDKPSYAMVSPRVQQPETPVPAWSPLPDHTSHVEYNRTYEYRFKEITDILNVEYFLRKIPKFEGGHKIFAFEITFQGIRGNLSRQQSVGEYFRDEGMAKESAFKYACEQLNS</sequence>
<gene>
    <name evidence="1" type="ORF">AFUS01_LOCUS7777</name>
</gene>
<evidence type="ECO:0000313" key="2">
    <source>
        <dbReference type="Proteomes" id="UP000708208"/>
    </source>
</evidence>
<evidence type="ECO:0000313" key="1">
    <source>
        <dbReference type="EMBL" id="CAG7718384.1"/>
    </source>
</evidence>
<evidence type="ECO:0008006" key="3">
    <source>
        <dbReference type="Google" id="ProtNLM"/>
    </source>
</evidence>
<dbReference type="EMBL" id="CAJVCH010053046">
    <property type="protein sequence ID" value="CAG7718384.1"/>
    <property type="molecule type" value="Genomic_DNA"/>
</dbReference>
<dbReference type="Proteomes" id="UP000708208">
    <property type="component" value="Unassembled WGS sequence"/>
</dbReference>
<name>A0A8J2NYN8_9HEXA</name>
<protein>
    <recommendedName>
        <fullName evidence="3">DRBM domain-containing protein</fullName>
    </recommendedName>
</protein>
<comment type="caution">
    <text evidence="1">The sequence shown here is derived from an EMBL/GenBank/DDBJ whole genome shotgun (WGS) entry which is preliminary data.</text>
</comment>
<organism evidence="1 2">
    <name type="scientific">Allacma fusca</name>
    <dbReference type="NCBI Taxonomy" id="39272"/>
    <lineage>
        <taxon>Eukaryota</taxon>
        <taxon>Metazoa</taxon>
        <taxon>Ecdysozoa</taxon>
        <taxon>Arthropoda</taxon>
        <taxon>Hexapoda</taxon>
        <taxon>Collembola</taxon>
        <taxon>Symphypleona</taxon>
        <taxon>Sminthuridae</taxon>
        <taxon>Allacma</taxon>
    </lineage>
</organism>
<proteinExistence type="predicted"/>
<dbReference type="AlphaFoldDB" id="A0A8J2NYN8"/>
<accession>A0A8J2NYN8</accession>